<sequence>MQKQKHTRTGKMMIREHYVVTVRMKMTGDLAWAVSHGK</sequence>
<dbReference type="EMBL" id="AF135182">
    <property type="protein sequence ID" value="ABU23802.1"/>
    <property type="molecule type" value="Genomic_DNA"/>
</dbReference>
<geneLocation type="plasmid" evidence="1">
    <name>pADAP</name>
</geneLocation>
<reference evidence="1" key="2">
    <citation type="journal article" date="2003" name="Plasmid">
        <title>Peripheral sequences of the Serratia entomophila pADAP virulence-associated region.</title>
        <authorList>
            <person name="Hurst M.R."/>
            <person name="O'Callaghan M."/>
            <person name="Glare T.R."/>
        </authorList>
    </citation>
    <scope>NUCLEOTIDE SEQUENCE</scope>
    <source>
        <strain evidence="1">A1MO2</strain>
        <plasmid evidence="1">pADAP</plasmid>
    </source>
</reference>
<proteinExistence type="predicted"/>
<reference evidence="1" key="3">
    <citation type="journal article" date="2004" name="J. Bacteriol.">
        <title>Cloning Serratia entomophila antifeeding genes--a putative defective prophage active against the grass grub Costelytra zealandica.</title>
        <authorList>
            <person name="Hurst M.R."/>
            <person name="Glare T.R."/>
            <person name="Jackson T.A."/>
        </authorList>
    </citation>
    <scope>NUCLEOTIDE SEQUENCE</scope>
    <source>
        <strain evidence="1">A1MO2</strain>
        <plasmid evidence="1">pADAP</plasmid>
    </source>
</reference>
<accession>A7M7G1</accession>
<reference evidence="1" key="1">
    <citation type="journal article" date="2000" name="J. Bacteriol.">
        <title>Plasmid-located pathogenicity determinants of Serratia entomophila, the causal agent of amber disease of grass grub, show similarity to the insecticidal toxins of Photorhabdus luminescens.</title>
        <authorList>
            <person name="Hurst M.R."/>
            <person name="Glare T.R."/>
            <person name="Jackson T.A."/>
            <person name="Ronson C.W."/>
        </authorList>
    </citation>
    <scope>NUCLEOTIDE SEQUENCE</scope>
    <source>
        <strain evidence="1">A1MO2</strain>
        <plasmid evidence="1">pADAP</plasmid>
    </source>
</reference>
<organism evidence="1">
    <name type="scientific">Serratia entomophila</name>
    <dbReference type="NCBI Taxonomy" id="42906"/>
    <lineage>
        <taxon>Bacteria</taxon>
        <taxon>Pseudomonadati</taxon>
        <taxon>Pseudomonadota</taxon>
        <taxon>Gammaproteobacteria</taxon>
        <taxon>Enterobacterales</taxon>
        <taxon>Yersiniaceae</taxon>
        <taxon>Serratia</taxon>
    </lineage>
</organism>
<name>A7M7G1_9GAMM</name>
<reference evidence="1" key="4">
    <citation type="submission" date="2017-12" db="EMBL/GenBank/DDBJ databases">
        <authorList>
            <person name="Hurst M.R.H."/>
        </authorList>
    </citation>
    <scope>NUCLEOTIDE SEQUENCE</scope>
    <source>
        <strain evidence="1">A1MO2</strain>
        <plasmid evidence="1">pADAP</plasmid>
    </source>
</reference>
<gene>
    <name evidence="1" type="primary">sea39</name>
</gene>
<protein>
    <submittedName>
        <fullName evidence="1">Sea39</fullName>
    </submittedName>
</protein>
<dbReference type="AlphaFoldDB" id="A7M7G1"/>
<evidence type="ECO:0000313" key="1">
    <source>
        <dbReference type="EMBL" id="ABU23802.1"/>
    </source>
</evidence>
<keyword evidence="1" id="KW-0614">Plasmid</keyword>